<protein>
    <submittedName>
        <fullName evidence="2">Uncharacterized protein</fullName>
    </submittedName>
</protein>
<organism evidence="2 3">
    <name type="scientific">Cryptosporangium japonicum</name>
    <dbReference type="NCBI Taxonomy" id="80872"/>
    <lineage>
        <taxon>Bacteria</taxon>
        <taxon>Bacillati</taxon>
        <taxon>Actinomycetota</taxon>
        <taxon>Actinomycetes</taxon>
        <taxon>Cryptosporangiales</taxon>
        <taxon>Cryptosporangiaceae</taxon>
        <taxon>Cryptosporangium</taxon>
    </lineage>
</organism>
<evidence type="ECO:0000256" key="1">
    <source>
        <dbReference type="SAM" id="Phobius"/>
    </source>
</evidence>
<keyword evidence="1" id="KW-1133">Transmembrane helix</keyword>
<name>A0ABN0U4G8_9ACTN</name>
<sequence>MSDVPLPIRPRGPVNLTIAACLVGAAAPLVLLAWSPTGAIVAALVVFAALLLGPDLLDRRLADFDRADRLAAAWVRAEPDPDEVELLVHGPERVADPARVWRSLARAGLLRPRSSHAELPAVYAGALLGVGFGLVSVVGVVVIDAVQAQSPTLAALSVAGVMLVFAGVQLVARWGAARAGERLAWLDVGDPRTLAGRRALHLLPADQRGPH</sequence>
<proteinExistence type="predicted"/>
<keyword evidence="1" id="KW-0812">Transmembrane</keyword>
<evidence type="ECO:0000313" key="2">
    <source>
        <dbReference type="EMBL" id="GAA0238443.1"/>
    </source>
</evidence>
<reference evidence="2 3" key="1">
    <citation type="journal article" date="2019" name="Int. J. Syst. Evol. Microbiol.">
        <title>The Global Catalogue of Microorganisms (GCM) 10K type strain sequencing project: providing services to taxonomists for standard genome sequencing and annotation.</title>
        <authorList>
            <consortium name="The Broad Institute Genomics Platform"/>
            <consortium name="The Broad Institute Genome Sequencing Center for Infectious Disease"/>
            <person name="Wu L."/>
            <person name="Ma J."/>
        </authorList>
    </citation>
    <scope>NUCLEOTIDE SEQUENCE [LARGE SCALE GENOMIC DNA]</scope>
    <source>
        <strain evidence="2 3">JCM 10425</strain>
    </source>
</reference>
<comment type="caution">
    <text evidence="2">The sequence shown here is derived from an EMBL/GenBank/DDBJ whole genome shotgun (WGS) entry which is preliminary data.</text>
</comment>
<dbReference type="Proteomes" id="UP001500967">
    <property type="component" value="Unassembled WGS sequence"/>
</dbReference>
<feature type="transmembrane region" description="Helical" evidence="1">
    <location>
        <begin position="121"/>
        <end position="146"/>
    </location>
</feature>
<accession>A0ABN0U4G8</accession>
<evidence type="ECO:0000313" key="3">
    <source>
        <dbReference type="Proteomes" id="UP001500967"/>
    </source>
</evidence>
<feature type="transmembrane region" description="Helical" evidence="1">
    <location>
        <begin position="12"/>
        <end position="34"/>
    </location>
</feature>
<dbReference type="RefSeq" id="WP_344648906.1">
    <property type="nucleotide sequence ID" value="NZ_BAAAGX010000009.1"/>
</dbReference>
<feature type="transmembrane region" description="Helical" evidence="1">
    <location>
        <begin position="152"/>
        <end position="172"/>
    </location>
</feature>
<dbReference type="EMBL" id="BAAAGX010000009">
    <property type="protein sequence ID" value="GAA0238443.1"/>
    <property type="molecule type" value="Genomic_DNA"/>
</dbReference>
<keyword evidence="1" id="KW-0472">Membrane</keyword>
<gene>
    <name evidence="2" type="ORF">GCM10009539_24690</name>
</gene>
<feature type="transmembrane region" description="Helical" evidence="1">
    <location>
        <begin position="40"/>
        <end position="57"/>
    </location>
</feature>
<keyword evidence="3" id="KW-1185">Reference proteome</keyword>